<dbReference type="GO" id="GO:0046872">
    <property type="term" value="F:metal ion binding"/>
    <property type="evidence" value="ECO:0007669"/>
    <property type="project" value="UniProtKB-KW"/>
</dbReference>
<sequence length="234" mass="26338">ILDEETVKSICSAMVRSGSEYSRRHRSKSPLMYAYYHTEYLGAAHGLSSILQMIISCPSYLNSDPHANQLVRSTVDWLLSTQQPDGNFAPATDELGSSHPPSDQLVHWCHGAPGVVYLFAKAFLFWHEERYLQACIQCGEITWLRGLLTKGPGICHGVAGSGYVFLLLYRLTNDKKYLHRAVQFAQFLFTQEFQAGARTPDNPYSLYEGLAGTVCFMLDLLQPEKAEFPFLDVF</sequence>
<accession>A0AAV4CKV2</accession>
<dbReference type="EMBL" id="BLXT01006570">
    <property type="protein sequence ID" value="GFO32197.1"/>
    <property type="molecule type" value="Genomic_DNA"/>
</dbReference>
<feature type="binding site" evidence="2">
    <location>
        <position position="156"/>
    </location>
    <ligand>
        <name>Zn(2+)</name>
        <dbReference type="ChEBI" id="CHEBI:29105"/>
    </ligand>
</feature>
<proteinExistence type="inferred from homology"/>
<protein>
    <submittedName>
        <fullName evidence="3">LANC-like protein 3</fullName>
    </submittedName>
</protein>
<dbReference type="SMART" id="SM01260">
    <property type="entry name" value="LANC_like"/>
    <property type="match status" value="1"/>
</dbReference>
<evidence type="ECO:0000313" key="3">
    <source>
        <dbReference type="EMBL" id="GFO32197.1"/>
    </source>
</evidence>
<comment type="similarity">
    <text evidence="1">Belongs to the LanC-like protein family.</text>
</comment>
<organism evidence="3 4">
    <name type="scientific">Plakobranchus ocellatus</name>
    <dbReference type="NCBI Taxonomy" id="259542"/>
    <lineage>
        <taxon>Eukaryota</taxon>
        <taxon>Metazoa</taxon>
        <taxon>Spiralia</taxon>
        <taxon>Lophotrochozoa</taxon>
        <taxon>Mollusca</taxon>
        <taxon>Gastropoda</taxon>
        <taxon>Heterobranchia</taxon>
        <taxon>Euthyneura</taxon>
        <taxon>Panpulmonata</taxon>
        <taxon>Sacoglossa</taxon>
        <taxon>Placobranchoidea</taxon>
        <taxon>Plakobranchidae</taxon>
        <taxon>Plakobranchus</taxon>
    </lineage>
</organism>
<dbReference type="PANTHER" id="PTHR12736:SF7">
    <property type="entry name" value="LANC-LIKE PROTEIN 3"/>
    <property type="match status" value="1"/>
</dbReference>
<dbReference type="GO" id="GO:0005975">
    <property type="term" value="P:carbohydrate metabolic process"/>
    <property type="evidence" value="ECO:0007669"/>
    <property type="project" value="InterPro"/>
</dbReference>
<reference evidence="3 4" key="1">
    <citation type="journal article" date="2021" name="Elife">
        <title>Chloroplast acquisition without the gene transfer in kleptoplastic sea slugs, Plakobranchus ocellatus.</title>
        <authorList>
            <person name="Maeda T."/>
            <person name="Takahashi S."/>
            <person name="Yoshida T."/>
            <person name="Shimamura S."/>
            <person name="Takaki Y."/>
            <person name="Nagai Y."/>
            <person name="Toyoda A."/>
            <person name="Suzuki Y."/>
            <person name="Arimoto A."/>
            <person name="Ishii H."/>
            <person name="Satoh N."/>
            <person name="Nishiyama T."/>
            <person name="Hasebe M."/>
            <person name="Maruyama T."/>
            <person name="Minagawa J."/>
            <person name="Obokata J."/>
            <person name="Shigenobu S."/>
        </authorList>
    </citation>
    <scope>NUCLEOTIDE SEQUENCE [LARGE SCALE GENOMIC DNA]</scope>
</reference>
<evidence type="ECO:0000256" key="1">
    <source>
        <dbReference type="ARBA" id="ARBA00007179"/>
    </source>
</evidence>
<dbReference type="GO" id="GO:0005886">
    <property type="term" value="C:plasma membrane"/>
    <property type="evidence" value="ECO:0007669"/>
    <property type="project" value="TreeGrafter"/>
</dbReference>
<evidence type="ECO:0000313" key="4">
    <source>
        <dbReference type="Proteomes" id="UP000735302"/>
    </source>
</evidence>
<name>A0AAV4CKV2_9GAST</name>
<dbReference type="GO" id="GO:0031179">
    <property type="term" value="P:peptide modification"/>
    <property type="evidence" value="ECO:0007669"/>
    <property type="project" value="InterPro"/>
</dbReference>
<feature type="binding site" evidence="2">
    <location>
        <position position="109"/>
    </location>
    <ligand>
        <name>Zn(2+)</name>
        <dbReference type="ChEBI" id="CHEBI:29105"/>
    </ligand>
</feature>
<dbReference type="PANTHER" id="PTHR12736">
    <property type="entry name" value="LANC-LIKE PROTEIN"/>
    <property type="match status" value="1"/>
</dbReference>
<dbReference type="AlphaFoldDB" id="A0AAV4CKV2"/>
<dbReference type="Gene3D" id="1.50.10.10">
    <property type="match status" value="1"/>
</dbReference>
<dbReference type="Pfam" id="PF05147">
    <property type="entry name" value="LANC_like"/>
    <property type="match status" value="1"/>
</dbReference>
<keyword evidence="2" id="KW-0862">Zinc</keyword>
<feature type="binding site" evidence="2">
    <location>
        <position position="155"/>
    </location>
    <ligand>
        <name>Zn(2+)</name>
        <dbReference type="ChEBI" id="CHEBI:29105"/>
    </ligand>
</feature>
<dbReference type="SUPFAM" id="SSF158745">
    <property type="entry name" value="LanC-like"/>
    <property type="match status" value="1"/>
</dbReference>
<feature type="non-terminal residue" evidence="3">
    <location>
        <position position="1"/>
    </location>
</feature>
<keyword evidence="2" id="KW-0479">Metal-binding</keyword>
<comment type="caution">
    <text evidence="3">The sequence shown here is derived from an EMBL/GenBank/DDBJ whole genome shotgun (WGS) entry which is preliminary data.</text>
</comment>
<dbReference type="InterPro" id="IPR020464">
    <property type="entry name" value="LanC-like_prot_euk"/>
</dbReference>
<dbReference type="PRINTS" id="PR01951">
    <property type="entry name" value="LANCEUKARYTE"/>
</dbReference>
<dbReference type="InterPro" id="IPR012341">
    <property type="entry name" value="6hp_glycosidase-like_sf"/>
</dbReference>
<dbReference type="Proteomes" id="UP000735302">
    <property type="component" value="Unassembled WGS sequence"/>
</dbReference>
<gene>
    <name evidence="3" type="ORF">PoB_005870200</name>
</gene>
<keyword evidence="4" id="KW-1185">Reference proteome</keyword>
<dbReference type="CDD" id="cd04794">
    <property type="entry name" value="euk_LANCL"/>
    <property type="match status" value="1"/>
</dbReference>
<dbReference type="PRINTS" id="PR01950">
    <property type="entry name" value="LANCSUPER"/>
</dbReference>
<dbReference type="InterPro" id="IPR007822">
    <property type="entry name" value="LANC-like"/>
</dbReference>
<evidence type="ECO:0000256" key="2">
    <source>
        <dbReference type="PIRSR" id="PIRSR607822-1"/>
    </source>
</evidence>